<protein>
    <submittedName>
        <fullName evidence="2">N-acetyltransferase</fullName>
    </submittedName>
</protein>
<evidence type="ECO:0000313" key="2">
    <source>
        <dbReference type="EMBL" id="USV56351.1"/>
    </source>
</evidence>
<reference evidence="2" key="1">
    <citation type="submission" date="2022-06" db="EMBL/GenBank/DDBJ databases">
        <title>Complete Genome of Aeromonas sp. Strain SOD01 Isolated from an Urban Freshwater Stream.</title>
        <authorList>
            <person name="Williams L.E."/>
            <person name="Brysgel T."/>
            <person name="Capestro E.M."/>
            <person name="Foltz G.V."/>
            <person name="Gardner A.E."/>
            <person name="Ingrassia J."/>
            <person name="Peterson E."/>
            <person name="Arruda J."/>
            <person name="Flaherty I."/>
            <person name="Hunt M."/>
            <person name="Pappas G."/>
            <person name="Ramsaran S."/>
            <person name="Rocha M."/>
        </authorList>
    </citation>
    <scope>NUCLEOTIDE SEQUENCE</scope>
    <source>
        <strain evidence="2">SOD01</strain>
    </source>
</reference>
<dbReference type="PANTHER" id="PTHR31435:SF9">
    <property type="entry name" value="PROTEIN NATD1"/>
    <property type="match status" value="1"/>
</dbReference>
<dbReference type="SUPFAM" id="SSF55729">
    <property type="entry name" value="Acyl-CoA N-acyltransferases (Nat)"/>
    <property type="match status" value="1"/>
</dbReference>
<dbReference type="PROSITE" id="PS51729">
    <property type="entry name" value="GNAT_YJDJ"/>
    <property type="match status" value="1"/>
</dbReference>
<name>A0AAE9MET5_9GAMM</name>
<dbReference type="Pfam" id="PF14542">
    <property type="entry name" value="Acetyltransf_CG"/>
    <property type="match status" value="1"/>
</dbReference>
<organism evidence="2 3">
    <name type="scientific">Aeromonas encheleia</name>
    <dbReference type="NCBI Taxonomy" id="73010"/>
    <lineage>
        <taxon>Bacteria</taxon>
        <taxon>Pseudomonadati</taxon>
        <taxon>Pseudomonadota</taxon>
        <taxon>Gammaproteobacteria</taxon>
        <taxon>Aeromonadales</taxon>
        <taxon>Aeromonadaceae</taxon>
        <taxon>Aeromonas</taxon>
    </lineage>
</organism>
<dbReference type="InterPro" id="IPR016181">
    <property type="entry name" value="Acyl_CoA_acyltransferase"/>
</dbReference>
<dbReference type="AlphaFoldDB" id="A0AAE9MET5"/>
<dbReference type="Proteomes" id="UP001056890">
    <property type="component" value="Chromosome"/>
</dbReference>
<gene>
    <name evidence="2" type="ORF">NHF51_13425</name>
</gene>
<feature type="domain" description="N-acetyltransferase" evidence="1">
    <location>
        <begin position="5"/>
        <end position="87"/>
    </location>
</feature>
<dbReference type="PANTHER" id="PTHR31435">
    <property type="entry name" value="PROTEIN NATD1"/>
    <property type="match status" value="1"/>
</dbReference>
<dbReference type="Gene3D" id="3.40.630.30">
    <property type="match status" value="1"/>
</dbReference>
<dbReference type="InterPro" id="IPR045057">
    <property type="entry name" value="Gcn5-rel_NAT"/>
</dbReference>
<proteinExistence type="predicted"/>
<dbReference type="InterPro" id="IPR031165">
    <property type="entry name" value="GNAT_YJDJ"/>
</dbReference>
<evidence type="ECO:0000259" key="1">
    <source>
        <dbReference type="PROSITE" id="PS51729"/>
    </source>
</evidence>
<keyword evidence="3" id="KW-1185">Reference proteome</keyword>
<accession>A0AAE9MET5</accession>
<evidence type="ECO:0000313" key="3">
    <source>
        <dbReference type="Proteomes" id="UP001056890"/>
    </source>
</evidence>
<dbReference type="RefSeq" id="WP_252994657.1">
    <property type="nucleotide sequence ID" value="NZ_CP099717.1"/>
</dbReference>
<dbReference type="EMBL" id="CP099717">
    <property type="protein sequence ID" value="USV56351.1"/>
    <property type="molecule type" value="Genomic_DNA"/>
</dbReference>
<sequence>MSDILHQPDQQQFICVVDGKTSRLSYRWLDASTVDAHSTQVPSELRGQGIADRLVRSFHDWCQAQGLTIVASCSYVDVWLRRHGGKG</sequence>